<dbReference type="PANTHER" id="PTHR30518">
    <property type="entry name" value="ENDOLYTIC MUREIN TRANSGLYCOSYLASE"/>
    <property type="match status" value="1"/>
</dbReference>
<keyword evidence="5 7" id="KW-0456">Lyase</keyword>
<dbReference type="CDD" id="cd08010">
    <property type="entry name" value="MltG_like"/>
    <property type="match status" value="1"/>
</dbReference>
<dbReference type="KEGG" id="ssam:E3D00_09110"/>
<dbReference type="Gene3D" id="3.30.160.60">
    <property type="entry name" value="Classic Zinc Finger"/>
    <property type="match status" value="1"/>
</dbReference>
<comment type="catalytic activity">
    <reaction evidence="7">
        <text>a peptidoglycan chain = a peptidoglycan chain with N-acetyl-1,6-anhydromuramyl-[peptide] at the reducing end + a peptidoglycan chain with N-acetylglucosamine at the non-reducing end.</text>
        <dbReference type="EC" id="4.2.2.29"/>
    </reaction>
</comment>
<proteinExistence type="inferred from homology"/>
<reference evidence="8 9" key="1">
    <citation type="submission" date="2019-03" db="EMBL/GenBank/DDBJ databases">
        <title>The complete genome sequence of Swingsia samuiensis NBRC107927(T).</title>
        <authorList>
            <person name="Chua K.-O."/>
            <person name="Chan K.-G."/>
            <person name="See-Too W.-S."/>
        </authorList>
    </citation>
    <scope>NUCLEOTIDE SEQUENCE [LARGE SCALE GENOMIC DNA]</scope>
    <source>
        <strain evidence="8 9">AH83</strain>
    </source>
</reference>
<keyword evidence="1 7" id="KW-1003">Cell membrane</keyword>
<comment type="function">
    <text evidence="7">Functions as a peptidoglycan terminase that cleaves nascent peptidoglycan strands endolytically to terminate their elongation.</text>
</comment>
<comment type="subcellular location">
    <subcellularLocation>
        <location evidence="7">Cell inner membrane</location>
        <topology evidence="7">Single-pass membrane protein</topology>
    </subcellularLocation>
</comment>
<gene>
    <name evidence="7 8" type="primary">mltG</name>
    <name evidence="8" type="ORF">E3D00_09110</name>
</gene>
<name>A0A4Y6UMT3_9PROT</name>
<dbReference type="OrthoDB" id="9814591at2"/>
<dbReference type="GO" id="GO:0008932">
    <property type="term" value="F:lytic endotransglycosylase activity"/>
    <property type="evidence" value="ECO:0007669"/>
    <property type="project" value="UniProtKB-UniRule"/>
</dbReference>
<evidence type="ECO:0000256" key="3">
    <source>
        <dbReference type="ARBA" id="ARBA00022989"/>
    </source>
</evidence>
<evidence type="ECO:0000313" key="9">
    <source>
        <dbReference type="Proteomes" id="UP000316313"/>
    </source>
</evidence>
<dbReference type="GO" id="GO:0005886">
    <property type="term" value="C:plasma membrane"/>
    <property type="evidence" value="ECO:0007669"/>
    <property type="project" value="UniProtKB-SubCell"/>
</dbReference>
<evidence type="ECO:0000313" key="8">
    <source>
        <dbReference type="EMBL" id="QDH17706.1"/>
    </source>
</evidence>
<dbReference type="InterPro" id="IPR003770">
    <property type="entry name" value="MLTG-like"/>
</dbReference>
<dbReference type="GO" id="GO:0071555">
    <property type="term" value="P:cell wall organization"/>
    <property type="evidence" value="ECO:0007669"/>
    <property type="project" value="UniProtKB-KW"/>
</dbReference>
<keyword evidence="6 7" id="KW-0961">Cell wall biogenesis/degradation</keyword>
<feature type="transmembrane region" description="Helical" evidence="7">
    <location>
        <begin position="25"/>
        <end position="45"/>
    </location>
</feature>
<dbReference type="Pfam" id="PF02618">
    <property type="entry name" value="YceG"/>
    <property type="match status" value="1"/>
</dbReference>
<evidence type="ECO:0000256" key="2">
    <source>
        <dbReference type="ARBA" id="ARBA00022692"/>
    </source>
</evidence>
<keyword evidence="9" id="KW-1185">Reference proteome</keyword>
<evidence type="ECO:0000256" key="6">
    <source>
        <dbReference type="ARBA" id="ARBA00023316"/>
    </source>
</evidence>
<evidence type="ECO:0000256" key="4">
    <source>
        <dbReference type="ARBA" id="ARBA00023136"/>
    </source>
</evidence>
<evidence type="ECO:0000256" key="7">
    <source>
        <dbReference type="HAMAP-Rule" id="MF_02065"/>
    </source>
</evidence>
<organism evidence="8 9">
    <name type="scientific">Swingsia samuiensis</name>
    <dbReference type="NCBI Taxonomy" id="1293412"/>
    <lineage>
        <taxon>Bacteria</taxon>
        <taxon>Pseudomonadati</taxon>
        <taxon>Pseudomonadota</taxon>
        <taxon>Alphaproteobacteria</taxon>
        <taxon>Acetobacterales</taxon>
        <taxon>Acetobacteraceae</taxon>
        <taxon>Swingsia</taxon>
    </lineage>
</organism>
<dbReference type="AlphaFoldDB" id="A0A4Y6UMT3"/>
<feature type="site" description="Important for catalytic activity" evidence="7">
    <location>
        <position position="223"/>
    </location>
</feature>
<dbReference type="NCBIfam" id="TIGR00247">
    <property type="entry name" value="endolytic transglycosylase MltG"/>
    <property type="match status" value="1"/>
</dbReference>
<dbReference type="Proteomes" id="UP000316313">
    <property type="component" value="Chromosome"/>
</dbReference>
<evidence type="ECO:0000256" key="1">
    <source>
        <dbReference type="ARBA" id="ARBA00022475"/>
    </source>
</evidence>
<keyword evidence="2 7" id="KW-0812">Transmembrane</keyword>
<dbReference type="Gene3D" id="3.30.1490.480">
    <property type="entry name" value="Endolytic murein transglycosylase"/>
    <property type="match status" value="1"/>
</dbReference>
<dbReference type="EC" id="4.2.2.29" evidence="7"/>
<protein>
    <recommendedName>
        <fullName evidence="7">Endolytic murein transglycosylase</fullName>
        <ecNumber evidence="7">4.2.2.29</ecNumber>
    </recommendedName>
    <alternativeName>
        <fullName evidence="7">Peptidoglycan lytic transglycosylase</fullName>
    </alternativeName>
    <alternativeName>
        <fullName evidence="7">Peptidoglycan polymerization terminase</fullName>
    </alternativeName>
</protein>
<keyword evidence="4 7" id="KW-0472">Membrane</keyword>
<dbReference type="PANTHER" id="PTHR30518:SF2">
    <property type="entry name" value="ENDOLYTIC MUREIN TRANSGLYCOSYLASE"/>
    <property type="match status" value="1"/>
</dbReference>
<keyword evidence="3 7" id="KW-1133">Transmembrane helix</keyword>
<dbReference type="EMBL" id="CP038141">
    <property type="protein sequence ID" value="QDH17706.1"/>
    <property type="molecule type" value="Genomic_DNA"/>
</dbReference>
<keyword evidence="7" id="KW-0997">Cell inner membrane</keyword>
<accession>A0A4Y6UMT3</accession>
<evidence type="ECO:0000256" key="5">
    <source>
        <dbReference type="ARBA" id="ARBA00023239"/>
    </source>
</evidence>
<dbReference type="GO" id="GO:0009252">
    <property type="term" value="P:peptidoglycan biosynthetic process"/>
    <property type="evidence" value="ECO:0007669"/>
    <property type="project" value="UniProtKB-UniRule"/>
</dbReference>
<dbReference type="HAMAP" id="MF_02065">
    <property type="entry name" value="MltG"/>
    <property type="match status" value="1"/>
</dbReference>
<dbReference type="RefSeq" id="WP_141461910.1">
    <property type="nucleotide sequence ID" value="NZ_CP038141.1"/>
</dbReference>
<comment type="similarity">
    <text evidence="7">Belongs to the transglycosylase MltG family.</text>
</comment>
<sequence length="348" mass="38202">MPEDQLEEDEEVKKPLLPPKFGRKALFFLAPVFVIIAGMAGYGHYTDPGPLPENKVFVVPHGSNLTVVEALQGAGIVSPTWTSRVFFRGAAFITHKEGSIHAAEFQFPAHVSMAHVLEILRHGKPISHQLTIPEGITSKKIVDIINNAPFLSGKLTEIQEGTVFPQTLAYVLGTPRQSIVERLHSIMEKNLNDAWNKRDMLALDGLVQTPQDLLIIASLIEKETALPNERPRVARVFLNRLKLGMRLQTDPTVIYGLSDGSGVLDHPLTHADLMTPNPYNTYLETGLPPGPICAPSKSSLFAAAHPADGKELYFVANGNGGHNFSENLKEQNNNIRAYHHKVLSSGSH</sequence>